<keyword evidence="3" id="KW-1185">Reference proteome</keyword>
<proteinExistence type="predicted"/>
<keyword evidence="2" id="KW-0067">ATP-binding</keyword>
<dbReference type="GO" id="GO:0005524">
    <property type="term" value="F:ATP binding"/>
    <property type="evidence" value="ECO:0007669"/>
    <property type="project" value="UniProtKB-KW"/>
</dbReference>
<evidence type="ECO:0000313" key="3">
    <source>
        <dbReference type="Proteomes" id="UP000544222"/>
    </source>
</evidence>
<dbReference type="GO" id="GO:0006302">
    <property type="term" value="P:double-strand break repair"/>
    <property type="evidence" value="ECO:0007669"/>
    <property type="project" value="TreeGrafter"/>
</dbReference>
<reference evidence="2 3" key="1">
    <citation type="submission" date="2020-08" db="EMBL/GenBank/DDBJ databases">
        <title>Genomic Encyclopedia of Type Strains, Phase IV (KMG-IV): sequencing the most valuable type-strain genomes for metagenomic binning, comparative biology and taxonomic classification.</title>
        <authorList>
            <person name="Goeker M."/>
        </authorList>
    </citation>
    <scope>NUCLEOTIDE SEQUENCE [LARGE SCALE GENOMIC DNA]</scope>
    <source>
        <strain evidence="2 3">DSM 27471</strain>
    </source>
</reference>
<dbReference type="SUPFAM" id="SSF52540">
    <property type="entry name" value="P-loop containing nucleoside triphosphate hydrolases"/>
    <property type="match status" value="1"/>
</dbReference>
<dbReference type="InterPro" id="IPR027417">
    <property type="entry name" value="P-loop_NTPase"/>
</dbReference>
<accession>A0A7W5DPS1</accession>
<dbReference type="GO" id="GO:0000731">
    <property type="term" value="P:DNA synthesis involved in DNA repair"/>
    <property type="evidence" value="ECO:0007669"/>
    <property type="project" value="TreeGrafter"/>
</dbReference>
<name>A0A7W5DPS1_9PORP</name>
<sequence length="851" mass="96983">MKTNAKDYLIEFARSQDSWLKALIHDTIESNGTISNERKTEIYSCFKNSKAIEVDLSNISIPSANGEIHISKLTHKKGVNALAENQTIKFNNDITILFGMNGAGKSGYFRILNELVGGNQKKEILQNIYSNTLNNIDVEIVFEDNNNQVHTINWNGQTRSLPLLDRCKVFDTSYLNGLLDVRQSDLTLIQPLGLSLFTYLVEMVDSLKNQLISDADKLRLQKPTIVTTNFSEPFQNAFSNHSLSDVVKRAIEKHFIFTDENKKLIIGLKRDVDNLKQINIVDKVSLLENNKRDLILLKKNIEEKETKLSDFLKHLNPLLIRYQEKEKASLKTKEQFELLKVIPSNNSKEWKDFIIAGEKYSNIIGDSENTCIYCRQPLRDDSAINIVRSYSLFLKDSSEQELNRVNSEISGKINEIERYSTSIQISENIDKILIDTKVVDTNLKELILQTEQAYLVIKEQLIAYLKAKTNNNAIAIPNITLLKDQLNKLLDDLQVSIDKLTKEDSEKKEKIKTLEKQIADLQESESISIQKESIIKWFDLHSKEATLRKKASIINTRQLSTLSATAHEELLTESLKTKFNEELQNIGYSNIDVYLEGAGTKKGVSSTKLTLTKNKDLKAVLSEGEQKAVALALFIAEIRIQRTSNPIILDDPVNSLDHKIAGRFAERLMELDNQIILFNHNRLFLDSFETSKTNHICKTTDTDCNNSKGKHIKIYEVISQGKNVKGVLRNYKGNHAKNHIKDAKRLLSSIPFEDEIKVSNLLRLTVECVIDEVIFNYQVPTRFSNKNSRIAWAELKSINNDSVVIDTLERIHSRVSGGEMHNGIERNENPIEVDEYNSMILDLDNILQLKA</sequence>
<evidence type="ECO:0000313" key="2">
    <source>
        <dbReference type="EMBL" id="MBB3186324.1"/>
    </source>
</evidence>
<dbReference type="AlphaFoldDB" id="A0A7W5DPS1"/>
<keyword evidence="2" id="KW-0547">Nucleotide-binding</keyword>
<dbReference type="PANTHER" id="PTHR32182">
    <property type="entry name" value="DNA REPLICATION AND REPAIR PROTEIN RECF"/>
    <property type="match status" value="1"/>
</dbReference>
<dbReference type="Gene3D" id="3.40.50.300">
    <property type="entry name" value="P-loop containing nucleotide triphosphate hydrolases"/>
    <property type="match status" value="2"/>
</dbReference>
<dbReference type="PANTHER" id="PTHR32182:SF22">
    <property type="entry name" value="ATP-DEPENDENT ENDONUCLEASE, OLD FAMILY-RELATED"/>
    <property type="match status" value="1"/>
</dbReference>
<keyword evidence="1" id="KW-0175">Coiled coil</keyword>
<gene>
    <name evidence="2" type="ORF">FHX64_000487</name>
</gene>
<comment type="caution">
    <text evidence="2">The sequence shown here is derived from an EMBL/GenBank/DDBJ whole genome shotgun (WGS) entry which is preliminary data.</text>
</comment>
<protein>
    <submittedName>
        <fullName evidence="2">Energy-coupling factor transporter ATP-binding protein EcfA2</fullName>
    </submittedName>
</protein>
<feature type="coiled-coil region" evidence="1">
    <location>
        <begin position="483"/>
        <end position="524"/>
    </location>
</feature>
<dbReference type="EMBL" id="JACHYB010000001">
    <property type="protein sequence ID" value="MBB3186324.1"/>
    <property type="molecule type" value="Genomic_DNA"/>
</dbReference>
<dbReference type="RefSeq" id="WP_183412230.1">
    <property type="nucleotide sequence ID" value="NZ_JACHYB010000001.1"/>
</dbReference>
<organism evidence="2 3">
    <name type="scientific">Microbacter margulisiae</name>
    <dbReference type="NCBI Taxonomy" id="1350067"/>
    <lineage>
        <taxon>Bacteria</taxon>
        <taxon>Pseudomonadati</taxon>
        <taxon>Bacteroidota</taxon>
        <taxon>Bacteroidia</taxon>
        <taxon>Bacteroidales</taxon>
        <taxon>Porphyromonadaceae</taxon>
        <taxon>Microbacter</taxon>
    </lineage>
</organism>
<evidence type="ECO:0000256" key="1">
    <source>
        <dbReference type="SAM" id="Coils"/>
    </source>
</evidence>
<dbReference type="Proteomes" id="UP000544222">
    <property type="component" value="Unassembled WGS sequence"/>
</dbReference>